<organism evidence="4 5">
    <name type="scientific">Pachysolen tannophilus NRRL Y-2460</name>
    <dbReference type="NCBI Taxonomy" id="669874"/>
    <lineage>
        <taxon>Eukaryota</taxon>
        <taxon>Fungi</taxon>
        <taxon>Dikarya</taxon>
        <taxon>Ascomycota</taxon>
        <taxon>Saccharomycotina</taxon>
        <taxon>Pichiomycetes</taxon>
        <taxon>Pachysolenaceae</taxon>
        <taxon>Pachysolen</taxon>
    </lineage>
</organism>
<comment type="subcellular location">
    <subcellularLocation>
        <location evidence="1">Nucleus</location>
    </subcellularLocation>
</comment>
<evidence type="ECO:0000313" key="4">
    <source>
        <dbReference type="EMBL" id="ODV96659.1"/>
    </source>
</evidence>
<accession>A0A1E4TY35</accession>
<comment type="similarity">
    <text evidence="2">Belongs to the BUD31 (G10) family.</text>
</comment>
<dbReference type="InterPro" id="IPR001748">
    <property type="entry name" value="BUD31"/>
</dbReference>
<evidence type="ECO:0000256" key="2">
    <source>
        <dbReference type="ARBA" id="ARBA00005287"/>
    </source>
</evidence>
<evidence type="ECO:0000256" key="3">
    <source>
        <dbReference type="ARBA" id="ARBA00023242"/>
    </source>
</evidence>
<name>A0A1E4TY35_PACTA</name>
<dbReference type="AlphaFoldDB" id="A0A1E4TY35"/>
<dbReference type="Proteomes" id="UP000094236">
    <property type="component" value="Unassembled WGS sequence"/>
</dbReference>
<evidence type="ECO:0000256" key="1">
    <source>
        <dbReference type="ARBA" id="ARBA00004123"/>
    </source>
</evidence>
<dbReference type="PANTHER" id="PTHR19411">
    <property type="entry name" value="PROTEIN BUD31-RELATED"/>
    <property type="match status" value="1"/>
</dbReference>
<keyword evidence="3" id="KW-0539">Nucleus</keyword>
<sequence length="151" mass="17362">MPKLRTSRSKKPPKGFSEIEPTLKEFADKLRDLQTSSGNSKKSLQTKKNESLWPIYQLHHQRSRYIYDLYYEKKAISDELYQYLLKNKYADGQLIAKWKKQGYENLCCLGCIATNEKNHGSTCICRVPKAKLKLKSIQCVTCGCRGCASTD</sequence>
<dbReference type="Pfam" id="PF01125">
    <property type="entry name" value="BUD31"/>
    <property type="match status" value="1"/>
</dbReference>
<dbReference type="PANTHER" id="PTHR19411:SF0">
    <property type="entry name" value="PROTEIN BUD31 HOMOLOG"/>
    <property type="match status" value="1"/>
</dbReference>
<dbReference type="OrthoDB" id="277109at2759"/>
<dbReference type="EMBL" id="KV454012">
    <property type="protein sequence ID" value="ODV96659.1"/>
    <property type="molecule type" value="Genomic_DNA"/>
</dbReference>
<dbReference type="GO" id="GO:0005681">
    <property type="term" value="C:spliceosomal complex"/>
    <property type="evidence" value="ECO:0007669"/>
    <property type="project" value="TreeGrafter"/>
</dbReference>
<keyword evidence="5" id="KW-1185">Reference proteome</keyword>
<dbReference type="STRING" id="669874.A0A1E4TY35"/>
<protein>
    <recommendedName>
        <fullName evidence="6">G10 protein</fullName>
    </recommendedName>
</protein>
<dbReference type="GO" id="GO:0000974">
    <property type="term" value="C:Prp19 complex"/>
    <property type="evidence" value="ECO:0007669"/>
    <property type="project" value="EnsemblFungi"/>
</dbReference>
<dbReference type="GO" id="GO:0000398">
    <property type="term" value="P:mRNA splicing, via spliceosome"/>
    <property type="evidence" value="ECO:0007669"/>
    <property type="project" value="EnsemblFungi"/>
</dbReference>
<reference evidence="5" key="1">
    <citation type="submission" date="2016-05" db="EMBL/GenBank/DDBJ databases">
        <title>Comparative genomics of biotechnologically important yeasts.</title>
        <authorList>
            <consortium name="DOE Joint Genome Institute"/>
            <person name="Riley R."/>
            <person name="Haridas S."/>
            <person name="Wolfe K.H."/>
            <person name="Lopes M.R."/>
            <person name="Hittinger C.T."/>
            <person name="Goker M."/>
            <person name="Salamov A."/>
            <person name="Wisecaver J."/>
            <person name="Long T.M."/>
            <person name="Aerts A.L."/>
            <person name="Barry K."/>
            <person name="Choi C."/>
            <person name="Clum A."/>
            <person name="Coughlan A.Y."/>
            <person name="Deshpande S."/>
            <person name="Douglass A.P."/>
            <person name="Hanson S.J."/>
            <person name="Klenk H.-P."/>
            <person name="Labutti K."/>
            <person name="Lapidus A."/>
            <person name="Lindquist E."/>
            <person name="Lipzen A."/>
            <person name="Meier-Kolthoff J.P."/>
            <person name="Ohm R.A."/>
            <person name="Otillar R.P."/>
            <person name="Pangilinan J."/>
            <person name="Peng Y."/>
            <person name="Rokas A."/>
            <person name="Rosa C.A."/>
            <person name="Scheuner C."/>
            <person name="Sibirny A.A."/>
            <person name="Slot J.C."/>
            <person name="Stielow J.B."/>
            <person name="Sun H."/>
            <person name="Kurtzman C.P."/>
            <person name="Blackwell M."/>
            <person name="Grigoriev I.V."/>
            <person name="Jeffries T.W."/>
        </authorList>
    </citation>
    <scope>NUCLEOTIDE SEQUENCE [LARGE SCALE GENOMIC DNA]</scope>
    <source>
        <strain evidence="5">NRRL Y-2460</strain>
    </source>
</reference>
<proteinExistence type="inferred from homology"/>
<dbReference type="GO" id="GO:0005686">
    <property type="term" value="C:U2 snRNP"/>
    <property type="evidence" value="ECO:0007669"/>
    <property type="project" value="EnsemblFungi"/>
</dbReference>
<evidence type="ECO:0000313" key="5">
    <source>
        <dbReference type="Proteomes" id="UP000094236"/>
    </source>
</evidence>
<dbReference type="PRINTS" id="PR00322">
    <property type="entry name" value="G10"/>
</dbReference>
<gene>
    <name evidence="4" type="ORF">PACTADRAFT_39176</name>
</gene>
<evidence type="ECO:0008006" key="6">
    <source>
        <dbReference type="Google" id="ProtNLM"/>
    </source>
</evidence>